<keyword evidence="2" id="KW-0472">Membrane</keyword>
<dbReference type="Pfam" id="PF13488">
    <property type="entry name" value="Gly-zipper_Omp"/>
    <property type="match status" value="1"/>
</dbReference>
<dbReference type="PROSITE" id="PS51257">
    <property type="entry name" value="PROKAR_LIPOPROTEIN"/>
    <property type="match status" value="1"/>
</dbReference>
<reference evidence="5" key="1">
    <citation type="submission" date="2022-08" db="EMBL/GenBank/DDBJ databases">
        <title>Genome Sequence of the sulphate-reducing bacterium, Pseudodesulfovibrio portus JCM14722.</title>
        <authorList>
            <person name="Kondo R."/>
            <person name="Kataoka T."/>
        </authorList>
    </citation>
    <scope>NUCLEOTIDE SEQUENCE</scope>
    <source>
        <strain evidence="5">JCM 14722</strain>
    </source>
</reference>
<evidence type="ECO:0000256" key="3">
    <source>
        <dbReference type="SAM" id="SignalP"/>
    </source>
</evidence>
<feature type="chain" id="PRO_5046457677" description="Glycine zipper domain-containing protein" evidence="3">
    <location>
        <begin position="24"/>
        <end position="150"/>
    </location>
</feature>
<keyword evidence="6" id="KW-1185">Reference proteome</keyword>
<dbReference type="EMBL" id="AP026708">
    <property type="protein sequence ID" value="BDQ34035.1"/>
    <property type="molecule type" value="Genomic_DNA"/>
</dbReference>
<evidence type="ECO:0000259" key="4">
    <source>
        <dbReference type="Pfam" id="PF13488"/>
    </source>
</evidence>
<name>A0ABM8ARG7_9BACT</name>
<keyword evidence="3" id="KW-0732">Signal</keyword>
<evidence type="ECO:0000256" key="2">
    <source>
        <dbReference type="SAM" id="Phobius"/>
    </source>
</evidence>
<dbReference type="Proteomes" id="UP001061361">
    <property type="component" value="Chromosome"/>
</dbReference>
<feature type="signal peptide" evidence="3">
    <location>
        <begin position="1"/>
        <end position="23"/>
    </location>
</feature>
<evidence type="ECO:0000256" key="1">
    <source>
        <dbReference type="SAM" id="MobiDB-lite"/>
    </source>
</evidence>
<protein>
    <recommendedName>
        <fullName evidence="4">Glycine zipper domain-containing protein</fullName>
    </recommendedName>
</protein>
<feature type="compositionally biased region" description="Polar residues" evidence="1">
    <location>
        <begin position="75"/>
        <end position="104"/>
    </location>
</feature>
<organism evidence="5 6">
    <name type="scientific">Pseudodesulfovibrio portus</name>
    <dbReference type="NCBI Taxonomy" id="231439"/>
    <lineage>
        <taxon>Bacteria</taxon>
        <taxon>Pseudomonadati</taxon>
        <taxon>Thermodesulfobacteriota</taxon>
        <taxon>Desulfovibrionia</taxon>
        <taxon>Desulfovibrionales</taxon>
        <taxon>Desulfovibrionaceae</taxon>
    </lineage>
</organism>
<dbReference type="RefSeq" id="WP_264984080.1">
    <property type="nucleotide sequence ID" value="NZ_AP026708.1"/>
</dbReference>
<proteinExistence type="predicted"/>
<accession>A0ABM8ARG7</accession>
<evidence type="ECO:0000313" key="5">
    <source>
        <dbReference type="EMBL" id="BDQ34035.1"/>
    </source>
</evidence>
<keyword evidence="2" id="KW-1133">Transmembrane helix</keyword>
<sequence>MRTFLISALVVCFLAAGLGCNKAQQGATGGALAGATIGALTFNNKLLGAAVGAGVGLMVGYIIGNEWDKSDEKQVQQTLESGRSNETASWTNPDTGVSYSATPSPAYTEENRVYRDVTIKDEKSGEVVKAQAWRDENGVWHIKDEPQPTS</sequence>
<gene>
    <name evidence="5" type="ORF">JCM14722_15770</name>
</gene>
<keyword evidence="2" id="KW-0812">Transmembrane</keyword>
<dbReference type="InterPro" id="IPR039567">
    <property type="entry name" value="Gly-zipper"/>
</dbReference>
<evidence type="ECO:0000313" key="6">
    <source>
        <dbReference type="Proteomes" id="UP001061361"/>
    </source>
</evidence>
<feature type="transmembrane region" description="Helical" evidence="2">
    <location>
        <begin position="43"/>
        <end position="64"/>
    </location>
</feature>
<feature type="region of interest" description="Disordered" evidence="1">
    <location>
        <begin position="73"/>
        <end position="104"/>
    </location>
</feature>
<feature type="domain" description="Glycine zipper" evidence="4">
    <location>
        <begin position="26"/>
        <end position="69"/>
    </location>
</feature>